<dbReference type="PANTHER" id="PTHR38899">
    <property type="entry name" value="DOMAIN OOKINETE PROTEIN, PUTATIVE-RELATED"/>
    <property type="match status" value="1"/>
</dbReference>
<reference evidence="1" key="1">
    <citation type="submission" date="2021-12" db="EMBL/GenBank/DDBJ databases">
        <title>Prjna785345.</title>
        <authorList>
            <person name="Rujirawat T."/>
            <person name="Krajaejun T."/>
        </authorList>
    </citation>
    <scope>NUCLEOTIDE SEQUENCE</scope>
    <source>
        <strain evidence="1">Pi057C3</strain>
    </source>
</reference>
<dbReference type="Proteomes" id="UP001209570">
    <property type="component" value="Unassembled WGS sequence"/>
</dbReference>
<keyword evidence="2" id="KW-1185">Reference proteome</keyword>
<organism evidence="1 2">
    <name type="scientific">Pythium insidiosum</name>
    <name type="common">Pythiosis disease agent</name>
    <dbReference type="NCBI Taxonomy" id="114742"/>
    <lineage>
        <taxon>Eukaryota</taxon>
        <taxon>Sar</taxon>
        <taxon>Stramenopiles</taxon>
        <taxon>Oomycota</taxon>
        <taxon>Peronosporomycetes</taxon>
        <taxon>Pythiales</taxon>
        <taxon>Pythiaceae</taxon>
        <taxon>Pythium</taxon>
    </lineage>
</organism>
<proteinExistence type="predicted"/>
<evidence type="ECO:0000313" key="1">
    <source>
        <dbReference type="EMBL" id="KAJ0402006.1"/>
    </source>
</evidence>
<comment type="caution">
    <text evidence="1">The sequence shown here is derived from an EMBL/GenBank/DDBJ whole genome shotgun (WGS) entry which is preliminary data.</text>
</comment>
<dbReference type="EMBL" id="JAKCXM010000113">
    <property type="protein sequence ID" value="KAJ0402006.1"/>
    <property type="molecule type" value="Genomic_DNA"/>
</dbReference>
<sequence>MSSILPTSTTEWVRQLQQFQQLQLFRRGESADFDMLEMMSSDGISGINGINRTAWVISWENVLVPTEWMAQRVGLAPTLQGVEQARQCCASIPTLRDSMIKVENQILELLVLAANAGPVYILTDETVAFVEAMCEAFFPRLLSALYNCGGRVKVIGVPDKNMSVAEKATWKVDAFQNICCESTPLEMLMRQETGDFRLITVSADELDVLASSAVKDIAPFAVVKAVQMPIAQNGSLTSLDSFHNQLQGLIGAVHEELEMDKLSSFPDSPSFPPALVSFPMVAFLNPMAVPSGPLFSLPALLSQQLSAPQLPMLLSSLPSPSAQHQAFVVHLENVLVPTKWMSDRLGLSKSALGLETAQQQYQLSPDLQVALRAIEDAALQLLRVAASMGPVFVVSDNTLTYLEVFCSVFFPTLTAFFRDANSGVHVLGAPAANLPMSSRVLWKTSALRSICLERLYSGPLASALLAHPHTGRFSLVTLLGSDVDSVATSKLAEVAPHAVLKTAKVAASSFGSPMKLEEFHAQLQTLVRFLLEATKHDSAVAVTL</sequence>
<protein>
    <submittedName>
        <fullName evidence="1">Uncharacterized protein</fullName>
    </submittedName>
</protein>
<evidence type="ECO:0000313" key="2">
    <source>
        <dbReference type="Proteomes" id="UP001209570"/>
    </source>
</evidence>
<accession>A0AAD5M3X4</accession>
<name>A0AAD5M3X4_PYTIN</name>
<dbReference type="PANTHER" id="PTHR38899:SF1">
    <property type="entry name" value="PROTEIN KINASE"/>
    <property type="match status" value="1"/>
</dbReference>
<gene>
    <name evidence="1" type="ORF">P43SY_006521</name>
</gene>
<dbReference type="AlphaFoldDB" id="A0AAD5M3X4"/>